<sequence>MTVRRATLVAAVVVLVTATAGFLLILARAGLGTPSPVAAVADPSPTPVVADASPTAVVADPSPTHSLPTFTSLPPPAPSRVVPAPFVQRFAAEPTATPLPPRQSPTAPLTVSAFVDGCDHNYGTPTQCVPLTFPAGVTGTGGKCAWLAAHGFTGLIVAGRDAQDLDADGDGIACE</sequence>
<reference evidence="1 2" key="1">
    <citation type="submission" date="2020-08" db="EMBL/GenBank/DDBJ databases">
        <title>Sequencing the genomes of 1000 actinobacteria strains.</title>
        <authorList>
            <person name="Klenk H.-P."/>
        </authorList>
    </citation>
    <scope>NUCLEOTIDE SEQUENCE [LARGE SCALE GENOMIC DNA]</scope>
    <source>
        <strain evidence="1 2">DSM 45809</strain>
    </source>
</reference>
<dbReference type="Proteomes" id="UP000546162">
    <property type="component" value="Unassembled WGS sequence"/>
</dbReference>
<comment type="caution">
    <text evidence="1">The sequence shown here is derived from an EMBL/GenBank/DDBJ whole genome shotgun (WGS) entry which is preliminary data.</text>
</comment>
<evidence type="ECO:0000313" key="2">
    <source>
        <dbReference type="Proteomes" id="UP000546162"/>
    </source>
</evidence>
<name>A0A7W7H7Y5_9ACTN</name>
<dbReference type="AlphaFoldDB" id="A0A7W7H7Y5"/>
<organism evidence="1 2">
    <name type="scientific">Actinoplanes octamycinicus</name>
    <dbReference type="NCBI Taxonomy" id="135948"/>
    <lineage>
        <taxon>Bacteria</taxon>
        <taxon>Bacillati</taxon>
        <taxon>Actinomycetota</taxon>
        <taxon>Actinomycetes</taxon>
        <taxon>Micromonosporales</taxon>
        <taxon>Micromonosporaceae</taxon>
        <taxon>Actinoplanes</taxon>
    </lineage>
</organism>
<proteinExistence type="predicted"/>
<accession>A0A7W7H7Y5</accession>
<dbReference type="RefSeq" id="WP_185045542.1">
    <property type="nucleotide sequence ID" value="NZ_BAABFG010000005.1"/>
</dbReference>
<keyword evidence="2" id="KW-1185">Reference proteome</keyword>
<dbReference type="EMBL" id="JACHNB010000001">
    <property type="protein sequence ID" value="MBB4745267.1"/>
    <property type="molecule type" value="Genomic_DNA"/>
</dbReference>
<protein>
    <recommendedName>
        <fullName evidence="3">Excalibur calcium-binding domain-containing protein</fullName>
    </recommendedName>
</protein>
<evidence type="ECO:0000313" key="1">
    <source>
        <dbReference type="EMBL" id="MBB4745267.1"/>
    </source>
</evidence>
<gene>
    <name evidence="1" type="ORF">BJY16_008726</name>
</gene>
<evidence type="ECO:0008006" key="3">
    <source>
        <dbReference type="Google" id="ProtNLM"/>
    </source>
</evidence>